<organism evidence="2 3">
    <name type="scientific">Roseateles subflavus</name>
    <dbReference type="NCBI Taxonomy" id="3053353"/>
    <lineage>
        <taxon>Bacteria</taxon>
        <taxon>Pseudomonadati</taxon>
        <taxon>Pseudomonadota</taxon>
        <taxon>Betaproteobacteria</taxon>
        <taxon>Burkholderiales</taxon>
        <taxon>Sphaerotilaceae</taxon>
        <taxon>Roseateles</taxon>
    </lineage>
</organism>
<dbReference type="RefSeq" id="WP_285980876.1">
    <property type="nucleotide sequence ID" value="NZ_JASVDS010000001.1"/>
</dbReference>
<keyword evidence="1" id="KW-0472">Membrane</keyword>
<keyword evidence="3" id="KW-1185">Reference proteome</keyword>
<protein>
    <submittedName>
        <fullName evidence="2">Uncharacterized protein</fullName>
    </submittedName>
</protein>
<comment type="caution">
    <text evidence="2">The sequence shown here is derived from an EMBL/GenBank/DDBJ whole genome shotgun (WGS) entry which is preliminary data.</text>
</comment>
<sequence>MRRILIFALGGTGLLALQGRLERLHHAMPAWLVLGLFLLLCAATGMGPFGDDEDEEPGPIAHALRVLFLGAVGLASLVLGGMGWSERHSGQWSALLALQIPVGVLSLLLGLYFLLRGRR</sequence>
<evidence type="ECO:0000313" key="3">
    <source>
        <dbReference type="Proteomes" id="UP001238603"/>
    </source>
</evidence>
<evidence type="ECO:0000313" key="2">
    <source>
        <dbReference type="EMBL" id="MDL5030748.1"/>
    </source>
</evidence>
<accession>A0ABT7LD20</accession>
<keyword evidence="1" id="KW-0812">Transmembrane</keyword>
<evidence type="ECO:0000256" key="1">
    <source>
        <dbReference type="SAM" id="Phobius"/>
    </source>
</evidence>
<name>A0ABT7LD20_9BURK</name>
<proteinExistence type="predicted"/>
<feature type="transmembrane region" description="Helical" evidence="1">
    <location>
        <begin position="62"/>
        <end position="84"/>
    </location>
</feature>
<dbReference type="EMBL" id="JASVDS010000001">
    <property type="protein sequence ID" value="MDL5030748.1"/>
    <property type="molecule type" value="Genomic_DNA"/>
</dbReference>
<feature type="transmembrane region" description="Helical" evidence="1">
    <location>
        <begin position="96"/>
        <end position="115"/>
    </location>
</feature>
<reference evidence="2 3" key="1">
    <citation type="submission" date="2023-06" db="EMBL/GenBank/DDBJ databases">
        <title>Pelomonas sp. APW6 16S ribosomal RNA gene genome sequencing and assembly.</title>
        <authorList>
            <person name="Woo H."/>
        </authorList>
    </citation>
    <scope>NUCLEOTIDE SEQUENCE [LARGE SCALE GENOMIC DNA]</scope>
    <source>
        <strain evidence="2 3">APW6</strain>
    </source>
</reference>
<gene>
    <name evidence="2" type="ORF">QRD43_02425</name>
</gene>
<feature type="transmembrane region" description="Helical" evidence="1">
    <location>
        <begin position="29"/>
        <end position="50"/>
    </location>
</feature>
<dbReference type="Proteomes" id="UP001238603">
    <property type="component" value="Unassembled WGS sequence"/>
</dbReference>
<keyword evidence="1" id="KW-1133">Transmembrane helix</keyword>